<evidence type="ECO:0000313" key="5">
    <source>
        <dbReference type="Proteomes" id="UP001500967"/>
    </source>
</evidence>
<feature type="transmembrane region" description="Helical" evidence="2">
    <location>
        <begin position="116"/>
        <end position="140"/>
    </location>
</feature>
<dbReference type="EMBL" id="BAAAGX010000006">
    <property type="protein sequence ID" value="GAA0228368.1"/>
    <property type="molecule type" value="Genomic_DNA"/>
</dbReference>
<dbReference type="InterPro" id="IPR008979">
    <property type="entry name" value="Galactose-bd-like_sf"/>
</dbReference>
<evidence type="ECO:0000259" key="3">
    <source>
        <dbReference type="Pfam" id="PF00754"/>
    </source>
</evidence>
<gene>
    <name evidence="4" type="ORF">GCM10009539_12220</name>
</gene>
<feature type="compositionally biased region" description="Acidic residues" evidence="1">
    <location>
        <begin position="9"/>
        <end position="19"/>
    </location>
</feature>
<name>A0ABN0TRH8_9ACTN</name>
<feature type="domain" description="F5/8 type C" evidence="3">
    <location>
        <begin position="156"/>
        <end position="240"/>
    </location>
</feature>
<accession>A0ABN0TRH8</accession>
<dbReference type="InterPro" id="IPR000421">
    <property type="entry name" value="FA58C"/>
</dbReference>
<dbReference type="Pfam" id="PF00754">
    <property type="entry name" value="F5_F8_type_C"/>
    <property type="match status" value="1"/>
</dbReference>
<keyword evidence="2" id="KW-0812">Transmembrane</keyword>
<feature type="region of interest" description="Disordered" evidence="1">
    <location>
        <begin position="155"/>
        <end position="191"/>
    </location>
</feature>
<feature type="region of interest" description="Disordered" evidence="1">
    <location>
        <begin position="1"/>
        <end position="74"/>
    </location>
</feature>
<reference evidence="4 5" key="1">
    <citation type="journal article" date="2019" name="Int. J. Syst. Evol. Microbiol.">
        <title>The Global Catalogue of Microorganisms (GCM) 10K type strain sequencing project: providing services to taxonomists for standard genome sequencing and annotation.</title>
        <authorList>
            <consortium name="The Broad Institute Genomics Platform"/>
            <consortium name="The Broad Institute Genome Sequencing Center for Infectious Disease"/>
            <person name="Wu L."/>
            <person name="Ma J."/>
        </authorList>
    </citation>
    <scope>NUCLEOTIDE SEQUENCE [LARGE SCALE GENOMIC DNA]</scope>
    <source>
        <strain evidence="4 5">JCM 10425</strain>
    </source>
</reference>
<dbReference type="SUPFAM" id="SSF49785">
    <property type="entry name" value="Galactose-binding domain-like"/>
    <property type="match status" value="1"/>
</dbReference>
<dbReference type="InterPro" id="IPR057561">
    <property type="entry name" value="NADase_transloc"/>
</dbReference>
<comment type="caution">
    <text evidence="4">The sequence shown here is derived from an EMBL/GenBank/DDBJ whole genome shotgun (WGS) entry which is preliminary data.</text>
</comment>
<dbReference type="Gene3D" id="2.60.120.260">
    <property type="entry name" value="Galactose-binding domain-like"/>
    <property type="match status" value="1"/>
</dbReference>
<protein>
    <recommendedName>
        <fullName evidence="3">F5/8 type C domain-containing protein</fullName>
    </recommendedName>
</protein>
<keyword evidence="2" id="KW-1133">Transmembrane helix</keyword>
<evidence type="ECO:0000313" key="4">
    <source>
        <dbReference type="EMBL" id="GAA0228368.1"/>
    </source>
</evidence>
<proteinExistence type="predicted"/>
<dbReference type="NCBIfam" id="NF047619">
    <property type="entry name" value="NADase_discoid"/>
    <property type="match status" value="1"/>
</dbReference>
<feature type="compositionally biased region" description="Pro residues" evidence="1">
    <location>
        <begin position="50"/>
        <end position="61"/>
    </location>
</feature>
<evidence type="ECO:0000256" key="2">
    <source>
        <dbReference type="SAM" id="Phobius"/>
    </source>
</evidence>
<evidence type="ECO:0000256" key="1">
    <source>
        <dbReference type="SAM" id="MobiDB-lite"/>
    </source>
</evidence>
<keyword evidence="2" id="KW-0472">Membrane</keyword>
<keyword evidence="5" id="KW-1185">Reference proteome</keyword>
<dbReference type="Proteomes" id="UP001500967">
    <property type="component" value="Unassembled WGS sequence"/>
</dbReference>
<sequence>MSQPPNPPDETDRDPEDDPTTSAADRARALLLPVSSPTPPPPSTEDVVPPVLPGRPEPPRPNAQAQRSDDEQGVTCWNCGFGNRTDRVFCRNCGVELARVPQAAPPPRPKRSRKGLFIALGALAAVILLVLIAIPLVGLVRDQLAQSDRATPAAAQASVADPGHPAQAAFDDNDKTWYGTGQGGDSRGQTLTAQFGQPVDFTGLRIVPGATSKDEQARPHQIEVVFTDAQGGRFREVVTLDDYEASFLRVRVDRLVRLDLTLASAYGAGAGKQVAIREVALFGKPSGR</sequence>
<organism evidence="4 5">
    <name type="scientific">Cryptosporangium japonicum</name>
    <dbReference type="NCBI Taxonomy" id="80872"/>
    <lineage>
        <taxon>Bacteria</taxon>
        <taxon>Bacillati</taxon>
        <taxon>Actinomycetota</taxon>
        <taxon>Actinomycetes</taxon>
        <taxon>Cryptosporangiales</taxon>
        <taxon>Cryptosporangiaceae</taxon>
        <taxon>Cryptosporangium</taxon>
    </lineage>
</organism>
<dbReference type="RefSeq" id="WP_344647735.1">
    <property type="nucleotide sequence ID" value="NZ_BAAAGX010000006.1"/>
</dbReference>